<keyword evidence="2" id="KW-1185">Reference proteome</keyword>
<dbReference type="Proteomes" id="UP000021369">
    <property type="component" value="Unassembled WGS sequence"/>
</dbReference>
<accession>A0A011VTT0</accession>
<dbReference type="EMBL" id="JEOB01000004">
    <property type="protein sequence ID" value="EXM38666.1"/>
    <property type="molecule type" value="Genomic_DNA"/>
</dbReference>
<sequence>MLNGKSAQNVYFGNCPTLNEIYVTNPDKREIIWNGNMNVTRLGSDINVKSENLKLGNIDIAGLCMVVNGDCSIAGGCSVDIDGGLLTINGDLNHSTGTIICNNGTLNINGTYYMENASLTDDGKPVLNGDP</sequence>
<dbReference type="PATRIC" id="fig|1341156.4.peg.3202"/>
<proteinExistence type="predicted"/>
<gene>
    <name evidence="1" type="ORF">RASY3_18015</name>
</gene>
<protein>
    <submittedName>
        <fullName evidence="1">Uncharacterized protein</fullName>
    </submittedName>
</protein>
<comment type="caution">
    <text evidence="1">The sequence shown here is derived from an EMBL/GenBank/DDBJ whole genome shotgun (WGS) entry which is preliminary data.</text>
</comment>
<dbReference type="RefSeq" id="WP_037290424.1">
    <property type="nucleotide sequence ID" value="NZ_JEOB01000004.1"/>
</dbReference>
<evidence type="ECO:0000313" key="1">
    <source>
        <dbReference type="EMBL" id="EXM38666.1"/>
    </source>
</evidence>
<reference evidence="1 2" key="1">
    <citation type="submission" date="2013-06" db="EMBL/GenBank/DDBJ databases">
        <title>Rumen cellulosomics: divergent fiber-degrading strategies revealed by comparative genome-wide analysis of six Ruminococcal strains.</title>
        <authorList>
            <person name="Dassa B."/>
            <person name="Borovok I."/>
            <person name="Lamed R."/>
            <person name="Flint H."/>
            <person name="Yeoman C.J."/>
            <person name="White B."/>
            <person name="Bayer E.A."/>
        </authorList>
    </citation>
    <scope>NUCLEOTIDE SEQUENCE [LARGE SCALE GENOMIC DNA]</scope>
    <source>
        <strain evidence="1 2">SY3</strain>
    </source>
</reference>
<organism evidence="1 2">
    <name type="scientific">Ruminococcus albus SY3</name>
    <dbReference type="NCBI Taxonomy" id="1341156"/>
    <lineage>
        <taxon>Bacteria</taxon>
        <taxon>Bacillati</taxon>
        <taxon>Bacillota</taxon>
        <taxon>Clostridia</taxon>
        <taxon>Eubacteriales</taxon>
        <taxon>Oscillospiraceae</taxon>
        <taxon>Ruminococcus</taxon>
    </lineage>
</organism>
<name>A0A011VTT0_RUMAL</name>
<dbReference type="AlphaFoldDB" id="A0A011VTT0"/>
<evidence type="ECO:0000313" key="2">
    <source>
        <dbReference type="Proteomes" id="UP000021369"/>
    </source>
</evidence>